<dbReference type="PANTHER" id="PTHR48125">
    <property type="entry name" value="LP07818P1"/>
    <property type="match status" value="1"/>
</dbReference>
<dbReference type="Proteomes" id="UP000282613">
    <property type="component" value="Unassembled WGS sequence"/>
</dbReference>
<feature type="region of interest" description="Disordered" evidence="1">
    <location>
        <begin position="467"/>
        <end position="505"/>
    </location>
</feature>
<reference evidence="4" key="1">
    <citation type="submission" date="2017-02" db="UniProtKB">
        <authorList>
            <consortium name="WormBaseParasite"/>
        </authorList>
    </citation>
    <scope>IDENTIFICATION</scope>
</reference>
<feature type="compositionally biased region" description="Polar residues" evidence="1">
    <location>
        <begin position="477"/>
        <end position="486"/>
    </location>
</feature>
<evidence type="ECO:0000256" key="1">
    <source>
        <dbReference type="SAM" id="MobiDB-lite"/>
    </source>
</evidence>
<gene>
    <name evidence="2" type="ORF">TASK_LOCUS8782</name>
</gene>
<keyword evidence="3" id="KW-1185">Reference proteome</keyword>
<dbReference type="PANTHER" id="PTHR48125:SF12">
    <property type="entry name" value="AT HOOK TRANSCRIPTION FACTOR FAMILY-RELATED"/>
    <property type="match status" value="1"/>
</dbReference>
<name>A0A0R3WDE2_TAEAS</name>
<dbReference type="AlphaFoldDB" id="A0A0R3WDE2"/>
<feature type="region of interest" description="Disordered" evidence="1">
    <location>
        <begin position="65"/>
        <end position="92"/>
    </location>
</feature>
<feature type="compositionally biased region" description="Pro residues" evidence="1">
    <location>
        <begin position="179"/>
        <end position="191"/>
    </location>
</feature>
<evidence type="ECO:0000313" key="2">
    <source>
        <dbReference type="EMBL" id="VDK41017.1"/>
    </source>
</evidence>
<proteinExistence type="predicted"/>
<dbReference type="OrthoDB" id="6235036at2759"/>
<dbReference type="WBParaSite" id="TASK_0000878101-mRNA-1">
    <property type="protein sequence ID" value="TASK_0000878101-mRNA-1"/>
    <property type="gene ID" value="TASK_0000878101"/>
</dbReference>
<sequence>MDPPICTKRRKTDEIKASPKQVDAHIRAFINAVITSAQKPIGSSSSSKEKLASVVGKSFVKRKRNVPRCDASTQTEEEAFIEPPTPVPQPPPSPTALLSENAAAYYASATTSEGLFAPNTGPSNTDLQYFASDSVSKISSSEVRQLLTDWMRQYEQWFYQNFGVDVNSVPTEIHTAHAPAPPPPPPPPPPQQDSDSDRAVACQTPFRISSEPVMYPQSLIYAPASVDPLASILSAQVAAQNLLSRYIITQQTQQQEQMMAVAAAAAAAASMAALPTPVVCLPPAKPRLVVPAPATEADAAAGIDPKVADSPELCGPVTQYGAYGILRPCPLDVVDTQSGNGDRSGTQEGEEELPIYITPEDYRNRPHSWMPPPPPTVLLIRKQTLVCVMQLQICKKAHEIDVRKASATKTPLSIDYVAALESTVERYAKVKVTYVFSRINRLPTEAQTPFICGLKRTVLATPSIEKQLMSPSPPTQSPVTADNTNGDVEDNVDGVPNKPPLSNSLDIDEEDAIADAGKEEREKEVEIDAACEEHSRAMYICDLLIGDIFICQTLADCKLQAKTCAARKALTLLSRPNFLVGAVRTWYSNESGHGTVDYLTLCLSPKADQVPQLTPFLADPLAPIPSDQPISPGDPAESYRVCNPKPFHDLWLYTALPIAVNVDDALVPEQFLAQSAEFSQMTVNFEVEFDSAKGVFTAFGLVDAQRCVKATSISVVIARANAASRLLRRLKSSQPVVGLLLPPPDPACNEELVGPRIQDDDDSMDPLWGLTEASIVDSLMWGKHEKQFALPIEHLEAHCEIFGSSFLNKDSSPNSKCSIRFYCLTSSSDIRSAADRNKDPDFAAAGSGFFTSREHLEQYLEAYAASALVTPLRISLRALPHALWHVARTAAHSWGLLTRIEFEVPEHLNTAFLLVCKRAPLPRLKRTLFERTEVGVFYLLSRGDLPLPALHSLSEADLLDAEPSSTSNSPSDLHPPPPLPDPFNQEDNEIEVNDPLTRMARAFHATAVKQEASGAVAVGAEAPDEADLMLVSAELNQPSNAVEILDDLPRQLIPGIDF</sequence>
<organism evidence="4">
    <name type="scientific">Taenia asiatica</name>
    <name type="common">Asian tapeworm</name>
    <dbReference type="NCBI Taxonomy" id="60517"/>
    <lineage>
        <taxon>Eukaryota</taxon>
        <taxon>Metazoa</taxon>
        <taxon>Spiralia</taxon>
        <taxon>Lophotrochozoa</taxon>
        <taxon>Platyhelminthes</taxon>
        <taxon>Cestoda</taxon>
        <taxon>Eucestoda</taxon>
        <taxon>Cyclophyllidea</taxon>
        <taxon>Taeniidae</taxon>
        <taxon>Taenia</taxon>
    </lineage>
</organism>
<accession>A0A0R3WDE2</accession>
<evidence type="ECO:0000313" key="4">
    <source>
        <dbReference type="WBParaSite" id="TASK_0000878101-mRNA-1"/>
    </source>
</evidence>
<reference evidence="2 3" key="2">
    <citation type="submission" date="2018-11" db="EMBL/GenBank/DDBJ databases">
        <authorList>
            <consortium name="Pathogen Informatics"/>
        </authorList>
    </citation>
    <scope>NUCLEOTIDE SEQUENCE [LARGE SCALE GENOMIC DNA]</scope>
</reference>
<feature type="region of interest" description="Disordered" evidence="1">
    <location>
        <begin position="174"/>
        <end position="199"/>
    </location>
</feature>
<evidence type="ECO:0000313" key="3">
    <source>
        <dbReference type="Proteomes" id="UP000282613"/>
    </source>
</evidence>
<dbReference type="EMBL" id="UYRS01018889">
    <property type="protein sequence ID" value="VDK41017.1"/>
    <property type="molecule type" value="Genomic_DNA"/>
</dbReference>
<feature type="compositionally biased region" description="Pro residues" evidence="1">
    <location>
        <begin position="83"/>
        <end position="92"/>
    </location>
</feature>
<feature type="region of interest" description="Disordered" evidence="1">
    <location>
        <begin position="960"/>
        <end position="987"/>
    </location>
</feature>
<protein>
    <submittedName>
        <fullName evidence="4">NARG2_C domain-containing protein</fullName>
    </submittedName>
</protein>